<keyword evidence="3" id="KW-1185">Reference proteome</keyword>
<evidence type="ECO:0000313" key="2">
    <source>
        <dbReference type="EnsemblPlants" id="KQK11038"/>
    </source>
</evidence>
<dbReference type="EnsemblPlants" id="KQK11038">
    <property type="protein sequence ID" value="KQK11038"/>
    <property type="gene ID" value="BRADI_2g57735v3"/>
</dbReference>
<dbReference type="Gramene" id="KQK11038">
    <property type="protein sequence ID" value="KQK11038"/>
    <property type="gene ID" value="BRADI_2g57735v3"/>
</dbReference>
<gene>
    <name evidence="1" type="ORF">BRADI_2g57735v3</name>
</gene>
<organism evidence="1">
    <name type="scientific">Brachypodium distachyon</name>
    <name type="common">Purple false brome</name>
    <name type="synonym">Trachynia distachya</name>
    <dbReference type="NCBI Taxonomy" id="15368"/>
    <lineage>
        <taxon>Eukaryota</taxon>
        <taxon>Viridiplantae</taxon>
        <taxon>Streptophyta</taxon>
        <taxon>Embryophyta</taxon>
        <taxon>Tracheophyta</taxon>
        <taxon>Spermatophyta</taxon>
        <taxon>Magnoliopsida</taxon>
        <taxon>Liliopsida</taxon>
        <taxon>Poales</taxon>
        <taxon>Poaceae</taxon>
        <taxon>BOP clade</taxon>
        <taxon>Pooideae</taxon>
        <taxon>Stipodae</taxon>
        <taxon>Brachypodieae</taxon>
        <taxon>Brachypodium</taxon>
    </lineage>
</organism>
<reference evidence="2" key="3">
    <citation type="submission" date="2018-08" db="UniProtKB">
        <authorList>
            <consortium name="EnsemblPlants"/>
        </authorList>
    </citation>
    <scope>IDENTIFICATION</scope>
    <source>
        <strain evidence="2">cv. Bd21</strain>
    </source>
</reference>
<dbReference type="Proteomes" id="UP000008810">
    <property type="component" value="Chromosome 2"/>
</dbReference>
<name>A0A0Q3N2Z6_BRADI</name>
<sequence length="53" mass="6096">MLGHMFGDRRFFGLPLREKIFWSGECRISPAVPGAQGLMHARFTLASEEKIFR</sequence>
<dbReference type="InParanoid" id="A0A0Q3N2Z6"/>
<protein>
    <submittedName>
        <fullName evidence="1 2">Uncharacterized protein</fullName>
    </submittedName>
</protein>
<evidence type="ECO:0000313" key="1">
    <source>
        <dbReference type="EMBL" id="KQK11038.1"/>
    </source>
</evidence>
<reference evidence="1 2" key="1">
    <citation type="journal article" date="2010" name="Nature">
        <title>Genome sequencing and analysis of the model grass Brachypodium distachyon.</title>
        <authorList>
            <consortium name="International Brachypodium Initiative"/>
        </authorList>
    </citation>
    <scope>NUCLEOTIDE SEQUENCE [LARGE SCALE GENOMIC DNA]</scope>
    <source>
        <strain evidence="1 2">Bd21</strain>
    </source>
</reference>
<reference evidence="1" key="2">
    <citation type="submission" date="2017-06" db="EMBL/GenBank/DDBJ databases">
        <title>WGS assembly of Brachypodium distachyon.</title>
        <authorList>
            <consortium name="The International Brachypodium Initiative"/>
            <person name="Lucas S."/>
            <person name="Harmon-Smith M."/>
            <person name="Lail K."/>
            <person name="Tice H."/>
            <person name="Grimwood J."/>
            <person name="Bruce D."/>
            <person name="Barry K."/>
            <person name="Shu S."/>
            <person name="Lindquist E."/>
            <person name="Wang M."/>
            <person name="Pitluck S."/>
            <person name="Vogel J.P."/>
            <person name="Garvin D.F."/>
            <person name="Mockler T.C."/>
            <person name="Schmutz J."/>
            <person name="Rokhsar D."/>
            <person name="Bevan M.W."/>
        </authorList>
    </citation>
    <scope>NUCLEOTIDE SEQUENCE</scope>
    <source>
        <strain evidence="1">Bd21</strain>
    </source>
</reference>
<dbReference type="EMBL" id="CM000881">
    <property type="protein sequence ID" value="KQK11038.1"/>
    <property type="molecule type" value="Genomic_DNA"/>
</dbReference>
<evidence type="ECO:0000313" key="3">
    <source>
        <dbReference type="Proteomes" id="UP000008810"/>
    </source>
</evidence>
<proteinExistence type="predicted"/>
<accession>A0A0Q3N2Z6</accession>
<dbReference type="AlphaFoldDB" id="A0A0Q3N2Z6"/>